<gene>
    <name evidence="1" type="ORF">RhiirA4_489336</name>
</gene>
<organism evidence="1 2">
    <name type="scientific">Rhizophagus irregularis</name>
    <dbReference type="NCBI Taxonomy" id="588596"/>
    <lineage>
        <taxon>Eukaryota</taxon>
        <taxon>Fungi</taxon>
        <taxon>Fungi incertae sedis</taxon>
        <taxon>Mucoromycota</taxon>
        <taxon>Glomeromycotina</taxon>
        <taxon>Glomeromycetes</taxon>
        <taxon>Glomerales</taxon>
        <taxon>Glomeraceae</taxon>
        <taxon>Rhizophagus</taxon>
    </lineage>
</organism>
<proteinExistence type="predicted"/>
<evidence type="ECO:0000313" key="1">
    <source>
        <dbReference type="EMBL" id="PKY62600.1"/>
    </source>
</evidence>
<sequence length="49" mass="5766">MECNNLRSHVGNNGRDYYVKHKIKLSTFGITIVVTINNFNQNKMSVYFR</sequence>
<dbReference type="Proteomes" id="UP000234323">
    <property type="component" value="Unassembled WGS sequence"/>
</dbReference>
<reference evidence="1 2" key="1">
    <citation type="submission" date="2015-10" db="EMBL/GenBank/DDBJ databases">
        <title>Genome analyses suggest a sexual origin of heterokaryosis in a supposedly ancient asexual fungus.</title>
        <authorList>
            <person name="Ropars J."/>
            <person name="Sedzielewska K."/>
            <person name="Noel J."/>
            <person name="Charron P."/>
            <person name="Farinelli L."/>
            <person name="Marton T."/>
            <person name="Kruger M."/>
            <person name="Pelin A."/>
            <person name="Brachmann A."/>
            <person name="Corradi N."/>
        </authorList>
    </citation>
    <scope>NUCLEOTIDE SEQUENCE [LARGE SCALE GENOMIC DNA]</scope>
    <source>
        <strain evidence="1 2">A4</strain>
    </source>
</reference>
<accession>A0A2I1HUP3</accession>
<dbReference type="AlphaFoldDB" id="A0A2I1HUP3"/>
<protein>
    <submittedName>
        <fullName evidence="1">Uncharacterized protein</fullName>
    </submittedName>
</protein>
<keyword evidence="2" id="KW-1185">Reference proteome</keyword>
<name>A0A2I1HUP3_9GLOM</name>
<evidence type="ECO:0000313" key="2">
    <source>
        <dbReference type="Proteomes" id="UP000234323"/>
    </source>
</evidence>
<comment type="caution">
    <text evidence="1">The sequence shown here is derived from an EMBL/GenBank/DDBJ whole genome shotgun (WGS) entry which is preliminary data.</text>
</comment>
<dbReference type="EMBL" id="LLXI01007481">
    <property type="protein sequence ID" value="PKY62600.1"/>
    <property type="molecule type" value="Genomic_DNA"/>
</dbReference>